<organism evidence="1 2">
    <name type="scientific">Providencia alcalifaciens 205/92</name>
    <dbReference type="NCBI Taxonomy" id="1256988"/>
    <lineage>
        <taxon>Bacteria</taxon>
        <taxon>Pseudomonadati</taxon>
        <taxon>Pseudomonadota</taxon>
        <taxon>Gammaproteobacteria</taxon>
        <taxon>Enterobacterales</taxon>
        <taxon>Morganellaceae</taxon>
        <taxon>Providencia</taxon>
    </lineage>
</organism>
<gene>
    <name evidence="1" type="ORF">HMPREF1563_2523</name>
</gene>
<dbReference type="EMBL" id="JALD01000010">
    <property type="protein sequence ID" value="EUD12522.1"/>
    <property type="molecule type" value="Genomic_DNA"/>
</dbReference>
<reference evidence="1 2" key="1">
    <citation type="submission" date="2014-01" db="EMBL/GenBank/DDBJ databases">
        <authorList>
            <person name="Durkin A.S."/>
            <person name="McCorrison J."/>
            <person name="Torralba M."/>
            <person name="Gillis M."/>
            <person name="Haft D.H."/>
            <person name="Methe B."/>
            <person name="Sutton G."/>
            <person name="Nelson K.E."/>
        </authorList>
    </citation>
    <scope>NUCLEOTIDE SEQUENCE [LARGE SCALE GENOMIC DNA]</scope>
    <source>
        <strain evidence="1 2">205/92</strain>
    </source>
</reference>
<dbReference type="AlphaFoldDB" id="A0AAV3M936"/>
<accession>A0AAV3M936</accession>
<comment type="caution">
    <text evidence="1">The sequence shown here is derived from an EMBL/GenBank/DDBJ whole genome shotgun (WGS) entry which is preliminary data.</text>
</comment>
<name>A0AAV3M936_9GAMM</name>
<dbReference type="Proteomes" id="UP000022311">
    <property type="component" value="Unassembled WGS sequence"/>
</dbReference>
<evidence type="ECO:0000313" key="1">
    <source>
        <dbReference type="EMBL" id="EUD12522.1"/>
    </source>
</evidence>
<proteinExistence type="predicted"/>
<protein>
    <submittedName>
        <fullName evidence="1">Uncharacterized protein</fullName>
    </submittedName>
</protein>
<evidence type="ECO:0000313" key="2">
    <source>
        <dbReference type="Proteomes" id="UP000022311"/>
    </source>
</evidence>
<sequence length="48" mass="5567">MKKPAFMAGFLLQAINKILIHRDLIKIKIGERNYFTISPSFCAISQIW</sequence>